<name>A0A913Z8W5_PATMI</name>
<keyword evidence="4" id="KW-1185">Reference proteome</keyword>
<dbReference type="InterPro" id="IPR035940">
    <property type="entry name" value="CAP_sf"/>
</dbReference>
<dbReference type="OMA" id="YKYCGSY"/>
<dbReference type="PANTHER" id="PTHR10334">
    <property type="entry name" value="CYSTEINE-RICH SECRETORY PROTEIN-RELATED"/>
    <property type="match status" value="1"/>
</dbReference>
<dbReference type="Pfam" id="PF00188">
    <property type="entry name" value="CAP"/>
    <property type="match status" value="1"/>
</dbReference>
<dbReference type="SMART" id="SM00198">
    <property type="entry name" value="SCP"/>
    <property type="match status" value="1"/>
</dbReference>
<evidence type="ECO:0000313" key="4">
    <source>
        <dbReference type="Proteomes" id="UP000887568"/>
    </source>
</evidence>
<reference evidence="3" key="1">
    <citation type="submission" date="2022-11" db="UniProtKB">
        <authorList>
            <consortium name="EnsemblMetazoa"/>
        </authorList>
    </citation>
    <scope>IDENTIFICATION</scope>
</reference>
<feature type="domain" description="SCP" evidence="2">
    <location>
        <begin position="38"/>
        <end position="170"/>
    </location>
</feature>
<feature type="chain" id="PRO_5037940306" description="SCP domain-containing protein" evidence="1">
    <location>
        <begin position="19"/>
        <end position="182"/>
    </location>
</feature>
<feature type="signal peptide" evidence="1">
    <location>
        <begin position="1"/>
        <end position="18"/>
    </location>
</feature>
<dbReference type="Gene3D" id="3.40.33.10">
    <property type="entry name" value="CAP"/>
    <property type="match status" value="1"/>
</dbReference>
<dbReference type="OrthoDB" id="337038at2759"/>
<protein>
    <recommendedName>
        <fullName evidence="2">SCP domain-containing protein</fullName>
    </recommendedName>
</protein>
<keyword evidence="1" id="KW-0732">Signal</keyword>
<dbReference type="EnsemblMetazoa" id="XM_038191523.1">
    <property type="protein sequence ID" value="XP_038047451.1"/>
    <property type="gene ID" value="LOC119721444"/>
</dbReference>
<dbReference type="FunFam" id="3.40.33.10:FF:000002">
    <property type="entry name" value="Golgi-associated plant pathogenesis-related protein 1"/>
    <property type="match status" value="1"/>
</dbReference>
<dbReference type="PRINTS" id="PR00837">
    <property type="entry name" value="V5TPXLIKE"/>
</dbReference>
<dbReference type="CDD" id="cd05382">
    <property type="entry name" value="CAP_GAPR1-like"/>
    <property type="match status" value="1"/>
</dbReference>
<dbReference type="InterPro" id="IPR001283">
    <property type="entry name" value="CRISP-related"/>
</dbReference>
<dbReference type="PRINTS" id="PR00838">
    <property type="entry name" value="V5ALLERGEN"/>
</dbReference>
<dbReference type="InterPro" id="IPR002413">
    <property type="entry name" value="V5_allergen-like"/>
</dbReference>
<dbReference type="SUPFAM" id="SSF55797">
    <property type="entry name" value="PR-1-like"/>
    <property type="match status" value="1"/>
</dbReference>
<dbReference type="InterPro" id="IPR018244">
    <property type="entry name" value="Allrgn_V5/Tpx1_CS"/>
</dbReference>
<dbReference type="InterPro" id="IPR034113">
    <property type="entry name" value="SCP_GAPR1-like"/>
</dbReference>
<dbReference type="InterPro" id="IPR014044">
    <property type="entry name" value="CAP_dom"/>
</dbReference>
<organism evidence="3 4">
    <name type="scientific">Patiria miniata</name>
    <name type="common">Bat star</name>
    <name type="synonym">Asterina miniata</name>
    <dbReference type="NCBI Taxonomy" id="46514"/>
    <lineage>
        <taxon>Eukaryota</taxon>
        <taxon>Metazoa</taxon>
        <taxon>Echinodermata</taxon>
        <taxon>Eleutherozoa</taxon>
        <taxon>Asterozoa</taxon>
        <taxon>Asteroidea</taxon>
        <taxon>Valvatacea</taxon>
        <taxon>Valvatida</taxon>
        <taxon>Asterinidae</taxon>
        <taxon>Patiria</taxon>
    </lineage>
</organism>
<dbReference type="Proteomes" id="UP000887568">
    <property type="component" value="Unplaced"/>
</dbReference>
<dbReference type="PROSITE" id="PS01009">
    <property type="entry name" value="CRISP_1"/>
    <property type="match status" value="1"/>
</dbReference>
<proteinExistence type="predicted"/>
<dbReference type="AlphaFoldDB" id="A0A913Z8W5"/>
<dbReference type="GO" id="GO:0005576">
    <property type="term" value="C:extracellular region"/>
    <property type="evidence" value="ECO:0007669"/>
    <property type="project" value="InterPro"/>
</dbReference>
<sequence length="182" mass="20224">MALFISFLLIVATIQASAGNVKYGSKPGIPSTKQELSTFREDMLLAHNRYRAKHDVGALKLSSYLCNLAQSWAEHLASTDTFKHSNNKEFGENMVWRFSATEITGQQATDQWYSEIKNYNFGDTGFQLGTGHFSQVVWKDSKEIGIGKAVAKSGKVYVVANYQPAGNKMQAFQENIFPPQSG</sequence>
<evidence type="ECO:0000256" key="1">
    <source>
        <dbReference type="SAM" id="SignalP"/>
    </source>
</evidence>
<accession>A0A913Z8W5</accession>
<evidence type="ECO:0000313" key="3">
    <source>
        <dbReference type="EnsemblMetazoa" id="XP_038047451.1"/>
    </source>
</evidence>
<dbReference type="RefSeq" id="XP_038047451.1">
    <property type="nucleotide sequence ID" value="XM_038191523.1"/>
</dbReference>
<dbReference type="GeneID" id="119721444"/>
<evidence type="ECO:0000259" key="2">
    <source>
        <dbReference type="SMART" id="SM00198"/>
    </source>
</evidence>